<comment type="caution">
    <text evidence="1">The sequence shown here is derived from an EMBL/GenBank/DDBJ whole genome shotgun (WGS) entry which is preliminary data.</text>
</comment>
<gene>
    <name evidence="1" type="ORF">ACH49_13515</name>
</gene>
<keyword evidence="2" id="KW-1185">Reference proteome</keyword>
<name>A0ABR5HZ32_STRLW</name>
<dbReference type="RefSeq" id="WP_048572833.1">
    <property type="nucleotide sequence ID" value="NZ_LFEH01000040.1"/>
</dbReference>
<accession>A0ABR5HZ32</accession>
<evidence type="ECO:0008006" key="3">
    <source>
        <dbReference type="Google" id="ProtNLM"/>
    </source>
</evidence>
<protein>
    <recommendedName>
        <fullName evidence="3">Secreted Protein</fullName>
    </recommendedName>
</protein>
<dbReference type="EMBL" id="LFEH01000040">
    <property type="protein sequence ID" value="KMS79072.1"/>
    <property type="molecule type" value="Genomic_DNA"/>
</dbReference>
<reference evidence="1 2" key="1">
    <citation type="submission" date="2015-06" db="EMBL/GenBank/DDBJ databases">
        <title>Draft genome sequence of Streptomyces leeuwenhoekii C58, which produces the novel lasso peptide, chaxapeptin.</title>
        <authorList>
            <person name="Yi Y."/>
            <person name="Hai D."/>
            <person name="Jaspars M."/>
            <person name="Sheng H."/>
            <person name="Rateb M.E."/>
            <person name="Bull A."/>
            <person name="Goodfellow M."/>
            <person name="Asenjo J.A."/>
            <person name="Ebel R."/>
        </authorList>
    </citation>
    <scope>NUCLEOTIDE SEQUENCE [LARGE SCALE GENOMIC DNA]</scope>
    <source>
        <strain evidence="1 2">C58</strain>
    </source>
</reference>
<evidence type="ECO:0000313" key="2">
    <source>
        <dbReference type="Proteomes" id="UP000037274"/>
    </source>
</evidence>
<sequence>MSQFAAALAGAITAVGVGAVAVARSWPTASGRHRAPQRGAEAKLLRPVEALDTFEAYCPAEDRPTLQLRLRLGGSVCTECRLPTTSITTPGDPQ</sequence>
<evidence type="ECO:0000313" key="1">
    <source>
        <dbReference type="EMBL" id="KMS79072.1"/>
    </source>
</evidence>
<dbReference type="Proteomes" id="UP000037274">
    <property type="component" value="Unassembled WGS sequence"/>
</dbReference>
<proteinExistence type="predicted"/>
<organism evidence="1 2">
    <name type="scientific">Streptomyces leeuwenhoekii</name>
    <dbReference type="NCBI Taxonomy" id="1437453"/>
    <lineage>
        <taxon>Bacteria</taxon>
        <taxon>Bacillati</taxon>
        <taxon>Actinomycetota</taxon>
        <taxon>Actinomycetes</taxon>
        <taxon>Kitasatosporales</taxon>
        <taxon>Streptomycetaceae</taxon>
        <taxon>Streptomyces</taxon>
    </lineage>
</organism>